<keyword evidence="2" id="KW-1185">Reference proteome</keyword>
<dbReference type="Proteomes" id="UP000249300">
    <property type="component" value="Chromosome 1"/>
</dbReference>
<evidence type="ECO:0000313" key="1">
    <source>
        <dbReference type="EMBL" id="SQH72367.1"/>
    </source>
</evidence>
<dbReference type="KEGG" id="pcre:NCTC12858_00181"/>
<dbReference type="AlphaFoldDB" id="A0A2X4PWZ2"/>
<gene>
    <name evidence="1" type="ORF">NCTC12858_00181</name>
</gene>
<evidence type="ECO:0000313" key="2">
    <source>
        <dbReference type="Proteomes" id="UP000249300"/>
    </source>
</evidence>
<dbReference type="EMBL" id="LS483447">
    <property type="protein sequence ID" value="SQH72367.1"/>
    <property type="molecule type" value="Genomic_DNA"/>
</dbReference>
<name>A0A2X4PWZ2_9PORP</name>
<reference evidence="1 2" key="1">
    <citation type="submission" date="2018-06" db="EMBL/GenBank/DDBJ databases">
        <authorList>
            <consortium name="Pathogen Informatics"/>
            <person name="Doyle S."/>
        </authorList>
    </citation>
    <scope>NUCLEOTIDE SEQUENCE [LARGE SCALE GENOMIC DNA]</scope>
    <source>
        <strain evidence="1 2">NCTC12858</strain>
    </source>
</reference>
<accession>A0A2X4PWZ2</accession>
<organism evidence="1 2">
    <name type="scientific">Porphyromonas crevioricanis</name>
    <dbReference type="NCBI Taxonomy" id="393921"/>
    <lineage>
        <taxon>Bacteria</taxon>
        <taxon>Pseudomonadati</taxon>
        <taxon>Bacteroidota</taxon>
        <taxon>Bacteroidia</taxon>
        <taxon>Bacteroidales</taxon>
        <taxon>Porphyromonadaceae</taxon>
        <taxon>Porphyromonas</taxon>
    </lineage>
</organism>
<proteinExistence type="predicted"/>
<sequence length="43" mass="5100">MRLRRSLNLALKKNRNRQKNNPICTIQKHCTTFAVFKVIESDL</sequence>
<protein>
    <submittedName>
        <fullName evidence="1">Uncharacterized protein</fullName>
    </submittedName>
</protein>